<comment type="similarity">
    <text evidence="2">Belongs to the ATPase alpha/beta chains family.</text>
</comment>
<dbReference type="SUPFAM" id="SSF47917">
    <property type="entry name" value="C-terminal domain of alpha and beta subunits of F1 ATP synthase"/>
    <property type="match status" value="1"/>
</dbReference>
<evidence type="ECO:0000256" key="11">
    <source>
        <dbReference type="ARBA" id="ARBA00023310"/>
    </source>
</evidence>
<dbReference type="FunFam" id="3.40.50.300:FF:002432">
    <property type="entry name" value="ATP synthase subunit alpha, mitochondrial"/>
    <property type="match status" value="1"/>
</dbReference>
<dbReference type="Pfam" id="PF00306">
    <property type="entry name" value="ATP-synt_ab_C"/>
    <property type="match status" value="1"/>
</dbReference>
<accession>A0A1F4ZTT0</accession>
<dbReference type="SUPFAM" id="SSF52540">
    <property type="entry name" value="P-loop containing nucleoside triphosphate hydrolases"/>
    <property type="match status" value="1"/>
</dbReference>
<keyword evidence="6" id="KW-0067">ATP-binding</keyword>
<keyword evidence="5" id="KW-0375">Hydrogen ion transport</keyword>
<reference evidence="15 16" key="1">
    <citation type="journal article" date="2016" name="Nat. Commun.">
        <title>Thousands of microbial genomes shed light on interconnected biogeochemical processes in an aquifer system.</title>
        <authorList>
            <person name="Anantharaman K."/>
            <person name="Brown C.T."/>
            <person name="Hug L.A."/>
            <person name="Sharon I."/>
            <person name="Castelle C.J."/>
            <person name="Probst A.J."/>
            <person name="Thomas B.C."/>
            <person name="Singh A."/>
            <person name="Wilkins M.J."/>
            <person name="Karaoz U."/>
            <person name="Brodie E.L."/>
            <person name="Williams K.H."/>
            <person name="Hubbard S.S."/>
            <person name="Banfield J.F."/>
        </authorList>
    </citation>
    <scope>NUCLEOTIDE SEQUENCE [LARGE SCALE GENOMIC DNA]</scope>
</reference>
<organism evidence="15 16">
    <name type="scientific">Candidatus Amesbacteria bacterium RIFOXYB1_FULL_44_23</name>
    <dbReference type="NCBI Taxonomy" id="1797263"/>
    <lineage>
        <taxon>Bacteria</taxon>
        <taxon>Candidatus Amesiibacteriota</taxon>
    </lineage>
</organism>
<protein>
    <recommendedName>
        <fullName evidence="17">ATPase F1/V1/A1 complex alpha/beta subunit nucleotide-binding domain-containing protein</fullName>
    </recommendedName>
</protein>
<dbReference type="GO" id="GO:0045259">
    <property type="term" value="C:proton-transporting ATP synthase complex"/>
    <property type="evidence" value="ECO:0007669"/>
    <property type="project" value="UniProtKB-KW"/>
</dbReference>
<dbReference type="GO" id="GO:0046933">
    <property type="term" value="F:proton-transporting ATP synthase activity, rotational mechanism"/>
    <property type="evidence" value="ECO:0007669"/>
    <property type="project" value="InterPro"/>
</dbReference>
<sequence>MVEIQFEKLLEQFGEVGFVETLSHSIAKIKGLPEVRMGEMVMFESGQVGQVMALDSEMVEVLVLSKSAVKVGARVVRVGRTMTVSVGEQLLAHTLDALGRPIWGEPIDASKFEFRPIEMVPSGIVYRKKISKQMSTGVVLVDLMIPLGMGQRELVIGDRKTGKSNLLLQAAVYQARLGRICVYAAIAKKKSEIKRIEAFLQEKGVWGNSVVVATSAQDSAGEIFLCPYTAMSIAEYFRDKGRDVLVIFDDMTSHAQFYRELSLISGRFPGRDSYPGDIFHIHSRLLERGGNFLVDGKEASITCLPIAETVQGDITGYIQTNLMSMTDGHIFFDGELFFKGRRPAINPFVSVTRVGHQTQTSLAREAGRVLLDLLSGYERTQSFLKFGAELGESSRQILTMGDRVLAFFDQPTSKIVPYSMQLVLLAMLVSGMWNGKNLNKLLEAAEKDNTIMEAVDGMVESSDSMNKLIDQVRKSSEKLLPHLS</sequence>
<evidence type="ECO:0000313" key="15">
    <source>
        <dbReference type="EMBL" id="OGD09802.1"/>
    </source>
</evidence>
<evidence type="ECO:0000256" key="1">
    <source>
        <dbReference type="ARBA" id="ARBA00004370"/>
    </source>
</evidence>
<evidence type="ECO:0000256" key="12">
    <source>
        <dbReference type="ARBA" id="ARBA00026013"/>
    </source>
</evidence>
<evidence type="ECO:0000256" key="7">
    <source>
        <dbReference type="ARBA" id="ARBA00022967"/>
    </source>
</evidence>
<evidence type="ECO:0000256" key="4">
    <source>
        <dbReference type="ARBA" id="ARBA00022741"/>
    </source>
</evidence>
<dbReference type="Gene3D" id="3.40.50.300">
    <property type="entry name" value="P-loop containing nucleotide triphosphate hydrolases"/>
    <property type="match status" value="1"/>
</dbReference>
<evidence type="ECO:0000313" key="16">
    <source>
        <dbReference type="Proteomes" id="UP000176424"/>
    </source>
</evidence>
<name>A0A1F4ZTT0_9BACT</name>
<dbReference type="InterPro" id="IPR005294">
    <property type="entry name" value="ATP_synth_F1_asu"/>
</dbReference>
<dbReference type="GO" id="GO:0043531">
    <property type="term" value="F:ADP binding"/>
    <property type="evidence" value="ECO:0007669"/>
    <property type="project" value="TreeGrafter"/>
</dbReference>
<evidence type="ECO:0000256" key="8">
    <source>
        <dbReference type="ARBA" id="ARBA00023065"/>
    </source>
</evidence>
<keyword evidence="9" id="KW-0472">Membrane</keyword>
<evidence type="ECO:0008006" key="17">
    <source>
        <dbReference type="Google" id="ProtNLM"/>
    </source>
</evidence>
<dbReference type="EMBL" id="MEXR01000022">
    <property type="protein sequence ID" value="OGD09802.1"/>
    <property type="molecule type" value="Genomic_DNA"/>
</dbReference>
<evidence type="ECO:0000256" key="10">
    <source>
        <dbReference type="ARBA" id="ARBA00023196"/>
    </source>
</evidence>
<comment type="caution">
    <text evidence="15">The sequence shown here is derived from an EMBL/GenBank/DDBJ whole genome shotgun (WGS) entry which is preliminary data.</text>
</comment>
<feature type="domain" description="ATPase F1/V1/A1 complex alpha/beta subunit nucleotide-binding" evidence="13">
    <location>
        <begin position="137"/>
        <end position="351"/>
    </location>
</feature>
<dbReference type="PANTHER" id="PTHR48082">
    <property type="entry name" value="ATP SYNTHASE SUBUNIT ALPHA, MITOCHONDRIAL"/>
    <property type="match status" value="1"/>
</dbReference>
<dbReference type="Gene3D" id="1.20.150.20">
    <property type="entry name" value="ATP synthase alpha/beta chain, C-terminal domain"/>
    <property type="match status" value="1"/>
</dbReference>
<keyword evidence="7" id="KW-1278">Translocase</keyword>
<dbReference type="SUPFAM" id="SSF50615">
    <property type="entry name" value="N-terminal domain of alpha and beta subunits of F1 ATP synthase"/>
    <property type="match status" value="1"/>
</dbReference>
<dbReference type="InterPro" id="IPR038376">
    <property type="entry name" value="ATP_synth_asu_C_sf"/>
</dbReference>
<dbReference type="STRING" id="1797263.A2397_00455"/>
<dbReference type="InterPro" id="IPR023366">
    <property type="entry name" value="ATP_synth_asu-like_sf"/>
</dbReference>
<keyword evidence="4" id="KW-0547">Nucleotide-binding</keyword>
<dbReference type="Pfam" id="PF00006">
    <property type="entry name" value="ATP-synt_ab"/>
    <property type="match status" value="1"/>
</dbReference>
<proteinExistence type="inferred from homology"/>
<dbReference type="InterPro" id="IPR036121">
    <property type="entry name" value="ATPase_F1/V1/A1_a/bsu_N_sf"/>
</dbReference>
<dbReference type="InterPro" id="IPR027417">
    <property type="entry name" value="P-loop_NTPase"/>
</dbReference>
<evidence type="ECO:0000259" key="13">
    <source>
        <dbReference type="Pfam" id="PF00006"/>
    </source>
</evidence>
<evidence type="ECO:0000256" key="9">
    <source>
        <dbReference type="ARBA" id="ARBA00023136"/>
    </source>
</evidence>
<evidence type="ECO:0000256" key="3">
    <source>
        <dbReference type="ARBA" id="ARBA00022448"/>
    </source>
</evidence>
<keyword evidence="3" id="KW-0813">Transport</keyword>
<dbReference type="PANTHER" id="PTHR48082:SF2">
    <property type="entry name" value="ATP SYNTHASE SUBUNIT ALPHA, MITOCHONDRIAL"/>
    <property type="match status" value="1"/>
</dbReference>
<dbReference type="AlphaFoldDB" id="A0A1F4ZTT0"/>
<evidence type="ECO:0000256" key="2">
    <source>
        <dbReference type="ARBA" id="ARBA00008936"/>
    </source>
</evidence>
<feature type="domain" description="ATP synthase alpha subunit C-terminal" evidence="14">
    <location>
        <begin position="366"/>
        <end position="453"/>
    </location>
</feature>
<comment type="subunit">
    <text evidence="12">F-type ATPases have 2 components, CF(1) - the catalytic core - and CF(0) - the membrane proton channel. CF(1) has five subunits: alpha(3), beta(3), gamma(1), delta(1), epsilon(1). CF(0) has four main subunits: a(1), b(1), b'(1) and c(9-12).</text>
</comment>
<evidence type="ECO:0000256" key="6">
    <source>
        <dbReference type="ARBA" id="ARBA00022840"/>
    </source>
</evidence>
<keyword evidence="11" id="KW-0066">ATP synthesis</keyword>
<keyword evidence="8" id="KW-0406">Ion transport</keyword>
<comment type="subcellular location">
    <subcellularLocation>
        <location evidence="1">Membrane</location>
    </subcellularLocation>
</comment>
<dbReference type="InterPro" id="IPR000793">
    <property type="entry name" value="ATP_synth_asu_C"/>
</dbReference>
<dbReference type="Proteomes" id="UP000176424">
    <property type="component" value="Unassembled WGS sequence"/>
</dbReference>
<keyword evidence="10" id="KW-0139">CF(1)</keyword>
<dbReference type="GO" id="GO:0005524">
    <property type="term" value="F:ATP binding"/>
    <property type="evidence" value="ECO:0007669"/>
    <property type="project" value="UniProtKB-KW"/>
</dbReference>
<dbReference type="Gene3D" id="2.40.30.20">
    <property type="match status" value="1"/>
</dbReference>
<dbReference type="InterPro" id="IPR000194">
    <property type="entry name" value="ATPase_F1/V1/A1_a/bsu_nucl-bd"/>
</dbReference>
<evidence type="ECO:0000256" key="5">
    <source>
        <dbReference type="ARBA" id="ARBA00022781"/>
    </source>
</evidence>
<evidence type="ECO:0000259" key="14">
    <source>
        <dbReference type="Pfam" id="PF00306"/>
    </source>
</evidence>
<gene>
    <name evidence="15" type="ORF">A2397_00455</name>
</gene>